<name>A0ABQ8PQV8_9FUNG</name>
<dbReference type="Proteomes" id="UP001151295">
    <property type="component" value="Unassembled WGS sequence"/>
</dbReference>
<evidence type="ECO:0000313" key="1">
    <source>
        <dbReference type="EMBL" id="KAJ1993491.1"/>
    </source>
</evidence>
<evidence type="ECO:0000313" key="2">
    <source>
        <dbReference type="Proteomes" id="UP001151295"/>
    </source>
</evidence>
<reference evidence="1" key="1">
    <citation type="submission" date="2022-07" db="EMBL/GenBank/DDBJ databases">
        <title>Phylogenomic reconstructions and comparative analyses of Kickxellomycotina fungi.</title>
        <authorList>
            <person name="Reynolds N.K."/>
            <person name="Stajich J.E."/>
            <person name="Barry K."/>
            <person name="Grigoriev I.V."/>
            <person name="Crous P."/>
            <person name="Smith M.E."/>
        </authorList>
    </citation>
    <scope>NUCLEOTIDE SEQUENCE</scope>
    <source>
        <strain evidence="1">BCRC 34882</strain>
    </source>
</reference>
<evidence type="ECO:0008006" key="3">
    <source>
        <dbReference type="Google" id="ProtNLM"/>
    </source>
</evidence>
<accession>A0ABQ8PQV8</accession>
<keyword evidence="2" id="KW-1185">Reference proteome</keyword>
<protein>
    <recommendedName>
        <fullName evidence="3">F-box domain-containing protein</fullName>
    </recommendedName>
</protein>
<proteinExistence type="predicted"/>
<organism evidence="1 2">
    <name type="scientific">Coemansia umbellata</name>
    <dbReference type="NCBI Taxonomy" id="1424467"/>
    <lineage>
        <taxon>Eukaryota</taxon>
        <taxon>Fungi</taxon>
        <taxon>Fungi incertae sedis</taxon>
        <taxon>Zoopagomycota</taxon>
        <taxon>Kickxellomycotina</taxon>
        <taxon>Kickxellomycetes</taxon>
        <taxon>Kickxellales</taxon>
        <taxon>Kickxellaceae</taxon>
        <taxon>Coemansia</taxon>
    </lineage>
</organism>
<comment type="caution">
    <text evidence="1">The sequence shown here is derived from an EMBL/GenBank/DDBJ whole genome shotgun (WGS) entry which is preliminary data.</text>
</comment>
<sequence length="384" mass="42695">MSTLTLVENLPPVVTGHILFHLQKDGGDYTPLLHVNHTWRTAFLKAMCNRIEITQLWQEGRFTCQYTIGRNHVSPFSAANHTLVKQIRLEVELHSVLLGYALKSLNCKPFDAFNFPSAYSLELSIVICPCSQDIDIEKTNQNVADFVAYVEKMCPNVDTKKVSKRVYGSSTNQEILNIMDRVIGELHSKAETHYLVSGSTPLPSVQERSSDALRTVTAGAANASQTPKADGASTGIFGYFEPCTNNLSSINQKTSEAYLANIGVVAPSELKHVTINSKQPSGYINLLDGDDVTFKLVEIQASKRLLRMAGQWNKFKDCEFRTVKTVKIIRTNWCSLSSTDYQLLLDLLKPLTKHANALQIAKIPVKSWPVYEFKSSGCFDTAGI</sequence>
<gene>
    <name evidence="1" type="ORF">EDC05_002117</name>
</gene>
<dbReference type="EMBL" id="JANBQD010000018">
    <property type="protein sequence ID" value="KAJ1993491.1"/>
    <property type="molecule type" value="Genomic_DNA"/>
</dbReference>